<proteinExistence type="inferred from homology"/>
<dbReference type="PANTHER" id="PTHR24321:SF8">
    <property type="entry name" value="ESTRADIOL 17-BETA-DEHYDROGENASE 8-RELATED"/>
    <property type="match status" value="1"/>
</dbReference>
<dbReference type="GO" id="GO:0016491">
    <property type="term" value="F:oxidoreductase activity"/>
    <property type="evidence" value="ECO:0007669"/>
    <property type="project" value="UniProtKB-KW"/>
</dbReference>
<dbReference type="Proteomes" id="UP000277212">
    <property type="component" value="Unassembled WGS sequence"/>
</dbReference>
<keyword evidence="3" id="KW-0560">Oxidoreductase</keyword>
<dbReference type="PRINTS" id="PR00080">
    <property type="entry name" value="SDRFAMILY"/>
</dbReference>
<dbReference type="PANTHER" id="PTHR24321">
    <property type="entry name" value="DEHYDROGENASES, SHORT CHAIN"/>
    <property type="match status" value="1"/>
</dbReference>
<comment type="caution">
    <text evidence="4">The sequence shown here is derived from an EMBL/GenBank/DDBJ whole genome shotgun (WGS) entry which is preliminary data.</text>
</comment>
<dbReference type="PRINTS" id="PR00081">
    <property type="entry name" value="GDHRDH"/>
</dbReference>
<reference evidence="4 5" key="1">
    <citation type="submission" date="2017-06" db="EMBL/GenBank/DDBJ databases">
        <title>Comparative genomic analysis of Ambrosia Fusariam Clade fungi.</title>
        <authorList>
            <person name="Stajich J.E."/>
            <person name="Carrillo J."/>
            <person name="Kijimoto T."/>
            <person name="Eskalen A."/>
            <person name="O'Donnell K."/>
            <person name="Kasson M."/>
        </authorList>
    </citation>
    <scope>NUCLEOTIDE SEQUENCE [LARGE SCALE GENOMIC DNA]</scope>
    <source>
        <strain evidence="4">UCR3666</strain>
    </source>
</reference>
<dbReference type="InterPro" id="IPR036291">
    <property type="entry name" value="NAD(P)-bd_dom_sf"/>
</dbReference>
<keyword evidence="5" id="KW-1185">Reference proteome</keyword>
<evidence type="ECO:0000256" key="2">
    <source>
        <dbReference type="ARBA" id="ARBA00022857"/>
    </source>
</evidence>
<evidence type="ECO:0000313" key="4">
    <source>
        <dbReference type="EMBL" id="RMJ08693.1"/>
    </source>
</evidence>
<accession>A0A3M2RTP8</accession>
<gene>
    <name evidence="4" type="ORF">CDV36_011673</name>
</gene>
<evidence type="ECO:0000256" key="3">
    <source>
        <dbReference type="ARBA" id="ARBA00023002"/>
    </source>
</evidence>
<evidence type="ECO:0000313" key="5">
    <source>
        <dbReference type="Proteomes" id="UP000277212"/>
    </source>
</evidence>
<dbReference type="AlphaFoldDB" id="A0A3M2RTP8"/>
<dbReference type="Pfam" id="PF13561">
    <property type="entry name" value="adh_short_C2"/>
    <property type="match status" value="1"/>
</dbReference>
<organism evidence="4 5">
    <name type="scientific">Fusarium kuroshium</name>
    <dbReference type="NCBI Taxonomy" id="2010991"/>
    <lineage>
        <taxon>Eukaryota</taxon>
        <taxon>Fungi</taxon>
        <taxon>Dikarya</taxon>
        <taxon>Ascomycota</taxon>
        <taxon>Pezizomycotina</taxon>
        <taxon>Sordariomycetes</taxon>
        <taxon>Hypocreomycetidae</taxon>
        <taxon>Hypocreales</taxon>
        <taxon>Nectriaceae</taxon>
        <taxon>Fusarium</taxon>
        <taxon>Fusarium solani species complex</taxon>
    </lineage>
</organism>
<dbReference type="STRING" id="2010991.A0A3M2RTP8"/>
<dbReference type="CDD" id="cd05233">
    <property type="entry name" value="SDR_c"/>
    <property type="match status" value="1"/>
</dbReference>
<dbReference type="FunFam" id="3.40.50.720:FF:000084">
    <property type="entry name" value="Short-chain dehydrogenase reductase"/>
    <property type="match status" value="1"/>
</dbReference>
<protein>
    <submittedName>
        <fullName evidence="4">Uncharacterized protein</fullName>
    </submittedName>
</protein>
<keyword evidence="2" id="KW-0521">NADP</keyword>
<dbReference type="OrthoDB" id="1669814at2759"/>
<dbReference type="InterPro" id="IPR002347">
    <property type="entry name" value="SDR_fam"/>
</dbReference>
<dbReference type="SUPFAM" id="SSF51735">
    <property type="entry name" value="NAD(P)-binding Rossmann-fold domains"/>
    <property type="match status" value="1"/>
</dbReference>
<dbReference type="EMBL" id="NKUJ01000274">
    <property type="protein sequence ID" value="RMJ08693.1"/>
    <property type="molecule type" value="Genomic_DNA"/>
</dbReference>
<dbReference type="Gene3D" id="3.40.50.720">
    <property type="entry name" value="NAD(P)-binding Rossmann-like Domain"/>
    <property type="match status" value="1"/>
</dbReference>
<evidence type="ECO:0000256" key="1">
    <source>
        <dbReference type="ARBA" id="ARBA00006484"/>
    </source>
</evidence>
<name>A0A3M2RTP8_9HYPO</name>
<sequence length="267" mass="28488">MSASLFSLGSRVFSVTGGASGMGAATVRLLAQHGAGSIWIADWNDGNFDQIKEEVERINPLTQVHTHKVDVSDPKQVDDWVASIIAKSGALHGAANVAGLSQPAFTEKKPAILAETNEDWARVLGVNLQGIMYCTRAQVAAMVNSPRDNHPAIVNVSSIASLLRGPSAFAYGASKAACAHFTSCVAKDVHSFGIRVNTVSPGNTYTPMTKEFFGHMSKEETEQQLQKWGVNTKMLEPEDVARVIVWLLSEASMDVNGVNLPVGEGAP</sequence>
<comment type="similarity">
    <text evidence="1">Belongs to the short-chain dehydrogenases/reductases (SDR) family.</text>
</comment>